<keyword evidence="1" id="KW-0378">Hydrolase</keyword>
<keyword evidence="2" id="KW-1185">Reference proteome</keyword>
<dbReference type="RefSeq" id="WP_089813495.1">
    <property type="nucleotide sequence ID" value="NZ_FOZK01000001.1"/>
</dbReference>
<dbReference type="EMBL" id="FOZK01000001">
    <property type="protein sequence ID" value="SFR88270.1"/>
    <property type="molecule type" value="Genomic_DNA"/>
</dbReference>
<evidence type="ECO:0000313" key="2">
    <source>
        <dbReference type="Proteomes" id="UP000199062"/>
    </source>
</evidence>
<accession>A0A1I6KBM4</accession>
<dbReference type="AlphaFoldDB" id="A0A1I6KBM4"/>
<evidence type="ECO:0000313" key="1">
    <source>
        <dbReference type="EMBL" id="SFR88270.1"/>
    </source>
</evidence>
<dbReference type="Proteomes" id="UP000199062">
    <property type="component" value="Unassembled WGS sequence"/>
</dbReference>
<dbReference type="STRING" id="767519.SAMN05216559_0465"/>
<keyword evidence="1" id="KW-0540">Nuclease</keyword>
<keyword evidence="1" id="KW-0269">Exonuclease</keyword>
<gene>
    <name evidence="1" type="ORF">SAMN05216559_0465</name>
</gene>
<reference evidence="1 2" key="1">
    <citation type="submission" date="2016-10" db="EMBL/GenBank/DDBJ databases">
        <authorList>
            <person name="de Groot N.N."/>
        </authorList>
    </citation>
    <scope>NUCLEOTIDE SEQUENCE [LARGE SCALE GENOMIC DNA]</scope>
    <source>
        <strain evidence="1 2">CGMCC 1.10457</strain>
    </source>
</reference>
<proteinExistence type="predicted"/>
<sequence>MHAFRDLETAAYCARKLYHRRRDADVEIPDVSDVRSLAFQYEHLLAVDAALLAAPIEVSPGAFRDRLRTASDDLDSWDELADPPLKNAFLEGKDCRGVAHKVLEDPLAPSLVFAGRPPEDGVWEPQSVRLVAAAKALSWERERQVDRAYAEYPAYGVVREIELTTRRTGDYRRALRTAESIDGPPPRTSNGAKCEPCEYRESCGTRTRSLKSILKP</sequence>
<dbReference type="GO" id="GO:0004527">
    <property type="term" value="F:exonuclease activity"/>
    <property type="evidence" value="ECO:0007669"/>
    <property type="project" value="UniProtKB-KW"/>
</dbReference>
<name>A0A1I6KBM4_9EURY</name>
<organism evidence="1 2">
    <name type="scientific">Halomicrobium zhouii</name>
    <dbReference type="NCBI Taxonomy" id="767519"/>
    <lineage>
        <taxon>Archaea</taxon>
        <taxon>Methanobacteriati</taxon>
        <taxon>Methanobacteriota</taxon>
        <taxon>Stenosarchaea group</taxon>
        <taxon>Halobacteria</taxon>
        <taxon>Halobacteriales</taxon>
        <taxon>Haloarculaceae</taxon>
        <taxon>Halomicrobium</taxon>
    </lineage>
</organism>
<protein>
    <submittedName>
        <fullName evidence="1">CRISPR-associated exonuclease Cas4</fullName>
    </submittedName>
</protein>
<dbReference type="OrthoDB" id="26676at2157"/>